<name>E6UJ27_RUMA7</name>
<dbReference type="PROSITE" id="PS51766">
    <property type="entry name" value="DOCKERIN"/>
    <property type="match status" value="1"/>
</dbReference>
<evidence type="ECO:0000256" key="2">
    <source>
        <dbReference type="SAM" id="SignalP"/>
    </source>
</evidence>
<dbReference type="CDD" id="cd05379">
    <property type="entry name" value="CAP_bacterial"/>
    <property type="match status" value="1"/>
</dbReference>
<dbReference type="Proteomes" id="UP000006919">
    <property type="component" value="Chromosome"/>
</dbReference>
<accession>E6UJ27</accession>
<protein>
    <recommendedName>
        <fullName evidence="3">Dockerin domain-containing protein</fullName>
    </recommendedName>
</protein>
<keyword evidence="2" id="KW-0732">Signal</keyword>
<reference evidence="4 5" key="1">
    <citation type="journal article" date="2011" name="J. Bacteriol.">
        <title>Complete genome of the cellulolytic ruminal bacterium Ruminococcus albus 7.</title>
        <authorList>
            <person name="Suen G."/>
            <person name="Stevenson D.M."/>
            <person name="Bruce D.C."/>
            <person name="Chertkov O."/>
            <person name="Copeland A."/>
            <person name="Cheng J.F."/>
            <person name="Detter C."/>
            <person name="Detter J.C."/>
            <person name="Goodwin L.A."/>
            <person name="Han C.S."/>
            <person name="Hauser L.J."/>
            <person name="Ivanova N.N."/>
            <person name="Kyrpides N.C."/>
            <person name="Land M.L."/>
            <person name="Lapidus A."/>
            <person name="Lucas S."/>
            <person name="Ovchinnikova G."/>
            <person name="Pitluck S."/>
            <person name="Tapia R."/>
            <person name="Woyke T."/>
            <person name="Boyum J."/>
            <person name="Mead D."/>
            <person name="Weimer P.J."/>
        </authorList>
    </citation>
    <scope>NUCLEOTIDE SEQUENCE [LARGE SCALE GENOMIC DNA]</scope>
    <source>
        <strain evidence="5">ATCC 27210 / DSM 20455 / JCM 14654 / NCDO 2250 / 7</strain>
    </source>
</reference>
<feature type="signal peptide" evidence="2">
    <location>
        <begin position="1"/>
        <end position="28"/>
    </location>
</feature>
<sequence length="869" mass="96352" precursor="true">MTKRLMKDLLAAAVASAALCGTMIGAHAYDLERHTQAEIKDMYNKMYFDLHDVSQYSEGYSAEYPTYAGKLEQDTLDDGLDSVNFCRYLAGLPYDVELDSTYNELAQNASLIIYINKVLSHTPSKPAVMSDAVYELAYKGSGESNIGKGYMNIQASVTEGYMADTDESNISKLGHRRWLLNPDMQKTGLGAVYDSTAMYVRDKSRKEKFTGDYICWPPANMPYELLGENKNGYAYSVTLNTKTYSKPERDKVKVTLTSKLLGKTFTFDKNSPSDVSKLVGYFNVSDANITSNNNCIIFNPGILPRNDVIDVRVTGIYDKDGNEKPVSYKVNYFDLLDADDYTLGFPEDKYEVELGTSMLLKGYDHPLSSGGYRIWNYCETGGRIRDYFDMIQSGGNIYFTAKKEGVVYLYEGTADDSFDDIYTKVTVTHKHTRGSWIVEKAPTEMEAGSRFRVCSECGRQVDREVMPATSVAAADIELAEDRYVYSGEAIEPKIKVHSGGKRLTEGTDYTVSYKDNVYVGTAKLTIKGKGYFSGTKTVDFAIERREPVQLSKLNITVKSDGLIYTGRAIVPKVTIKEGAYTLVNDKDYTLQLEDNINAGTGKLTIKGEGDYLGTRSYSFKIEPADIGYPWSVDRIEDVRYTGRPIMIRLELRSPVSGEALVEGEDYTVAYANNVGIGKATITVTGMKNHSGTAAMDFNIVSPEDYKGPEQRDDVIDVDCNTGILIKGGSNDTEVIFVDKDGGVTRMYANADGTLYTNLPEGEYTVWITRSSYMSVRTEISAGDDYVSVKADIFRYGDINKDGLVNVTDTSMSAAFTKGKRVPKNDEQRMLSDVNRDGKLNVTDTSKIAAHSKGKKQLSVTDIPPIPGIS</sequence>
<dbReference type="eggNOG" id="COG2340">
    <property type="taxonomic scope" value="Bacteria"/>
</dbReference>
<dbReference type="GO" id="GO:0000272">
    <property type="term" value="P:polysaccharide catabolic process"/>
    <property type="evidence" value="ECO:0007669"/>
    <property type="project" value="InterPro"/>
</dbReference>
<evidence type="ECO:0000313" key="5">
    <source>
        <dbReference type="Proteomes" id="UP000006919"/>
    </source>
</evidence>
<evidence type="ECO:0000259" key="3">
    <source>
        <dbReference type="PROSITE" id="PS51766"/>
    </source>
</evidence>
<dbReference type="GO" id="GO:0004553">
    <property type="term" value="F:hydrolase activity, hydrolyzing O-glycosyl compounds"/>
    <property type="evidence" value="ECO:0007669"/>
    <property type="project" value="InterPro"/>
</dbReference>
<proteinExistence type="predicted"/>
<organism evidence="4 5">
    <name type="scientific">Ruminococcus albus (strain ATCC 27210 / DSM 20455 / JCM 14654 / NCDO 2250 / 7)</name>
    <dbReference type="NCBI Taxonomy" id="697329"/>
    <lineage>
        <taxon>Bacteria</taxon>
        <taxon>Bacillati</taxon>
        <taxon>Bacillota</taxon>
        <taxon>Clostridia</taxon>
        <taxon>Eubacteriales</taxon>
        <taxon>Oscillospiraceae</taxon>
        <taxon>Ruminococcus</taxon>
    </lineage>
</organism>
<gene>
    <name evidence="4" type="ordered locus">Rumal_2909</name>
</gene>
<dbReference type="EMBL" id="CP002403">
    <property type="protein sequence ID" value="ADU23375.1"/>
    <property type="molecule type" value="Genomic_DNA"/>
</dbReference>
<dbReference type="HOGENOM" id="CLU_330060_0_0_9"/>
<dbReference type="Pfam" id="PF00404">
    <property type="entry name" value="Dockerin_1"/>
    <property type="match status" value="1"/>
</dbReference>
<feature type="domain" description="Dockerin" evidence="3">
    <location>
        <begin position="791"/>
        <end position="864"/>
    </location>
</feature>
<dbReference type="InterPro" id="IPR035940">
    <property type="entry name" value="CAP_sf"/>
</dbReference>
<dbReference type="InterPro" id="IPR016134">
    <property type="entry name" value="Dockerin_dom"/>
</dbReference>
<dbReference type="Gene3D" id="3.40.33.10">
    <property type="entry name" value="CAP"/>
    <property type="match status" value="1"/>
</dbReference>
<dbReference type="InterPro" id="IPR002105">
    <property type="entry name" value="Dockerin_1_rpt"/>
</dbReference>
<dbReference type="InterPro" id="IPR036439">
    <property type="entry name" value="Dockerin_dom_sf"/>
</dbReference>
<evidence type="ECO:0000313" key="4">
    <source>
        <dbReference type="EMBL" id="ADU23375.1"/>
    </source>
</evidence>
<evidence type="ECO:0000256" key="1">
    <source>
        <dbReference type="SAM" id="MobiDB-lite"/>
    </source>
</evidence>
<dbReference type="STRING" id="697329.Rumal_2909"/>
<dbReference type="SUPFAM" id="SSF63446">
    <property type="entry name" value="Type I dockerin domain"/>
    <property type="match status" value="1"/>
</dbReference>
<dbReference type="OrthoDB" id="1766522at2"/>
<feature type="region of interest" description="Disordered" evidence="1">
    <location>
        <begin position="850"/>
        <end position="869"/>
    </location>
</feature>
<dbReference type="KEGG" id="ral:Rumal_2909"/>
<dbReference type="CDD" id="cd14256">
    <property type="entry name" value="Dockerin_I"/>
    <property type="match status" value="1"/>
</dbReference>
<dbReference type="AlphaFoldDB" id="E6UJ27"/>
<dbReference type="Gene3D" id="1.10.1330.10">
    <property type="entry name" value="Dockerin domain"/>
    <property type="match status" value="1"/>
</dbReference>
<feature type="chain" id="PRO_5003213115" description="Dockerin domain-containing protein" evidence="2">
    <location>
        <begin position="29"/>
        <end position="869"/>
    </location>
</feature>
<dbReference type="RefSeq" id="WP_013499484.1">
    <property type="nucleotide sequence ID" value="NC_014833.1"/>
</dbReference>